<dbReference type="EMBL" id="JAGMUV010000042">
    <property type="protein sequence ID" value="KAH7111248.1"/>
    <property type="molecule type" value="Genomic_DNA"/>
</dbReference>
<proteinExistence type="predicted"/>
<gene>
    <name evidence="4" type="ORF">EDB81DRAFT_735884</name>
</gene>
<feature type="compositionally biased region" description="Basic and acidic residues" evidence="2">
    <location>
        <begin position="102"/>
        <end position="114"/>
    </location>
</feature>
<evidence type="ECO:0000313" key="5">
    <source>
        <dbReference type="Proteomes" id="UP000738349"/>
    </source>
</evidence>
<feature type="region of interest" description="Disordered" evidence="2">
    <location>
        <begin position="102"/>
        <end position="146"/>
    </location>
</feature>
<dbReference type="AlphaFoldDB" id="A0A9P9D267"/>
<accession>A0A9P9D267</accession>
<evidence type="ECO:0000256" key="3">
    <source>
        <dbReference type="SAM" id="Phobius"/>
    </source>
</evidence>
<keyword evidence="1" id="KW-0175">Coiled coil</keyword>
<evidence type="ECO:0000256" key="2">
    <source>
        <dbReference type="SAM" id="MobiDB-lite"/>
    </source>
</evidence>
<feature type="region of interest" description="Disordered" evidence="2">
    <location>
        <begin position="22"/>
        <end position="81"/>
    </location>
</feature>
<feature type="compositionally biased region" description="Pro residues" evidence="2">
    <location>
        <begin position="28"/>
        <end position="38"/>
    </location>
</feature>
<dbReference type="Proteomes" id="UP000738349">
    <property type="component" value="Unassembled WGS sequence"/>
</dbReference>
<evidence type="ECO:0000256" key="1">
    <source>
        <dbReference type="SAM" id="Coils"/>
    </source>
</evidence>
<reference evidence="4" key="1">
    <citation type="journal article" date="2021" name="Nat. Commun.">
        <title>Genetic determinants of endophytism in the Arabidopsis root mycobiome.</title>
        <authorList>
            <person name="Mesny F."/>
            <person name="Miyauchi S."/>
            <person name="Thiergart T."/>
            <person name="Pickel B."/>
            <person name="Atanasova L."/>
            <person name="Karlsson M."/>
            <person name="Huettel B."/>
            <person name="Barry K.W."/>
            <person name="Haridas S."/>
            <person name="Chen C."/>
            <person name="Bauer D."/>
            <person name="Andreopoulos W."/>
            <person name="Pangilinan J."/>
            <person name="LaButti K."/>
            <person name="Riley R."/>
            <person name="Lipzen A."/>
            <person name="Clum A."/>
            <person name="Drula E."/>
            <person name="Henrissat B."/>
            <person name="Kohler A."/>
            <person name="Grigoriev I.V."/>
            <person name="Martin F.M."/>
            <person name="Hacquard S."/>
        </authorList>
    </citation>
    <scope>NUCLEOTIDE SEQUENCE</scope>
    <source>
        <strain evidence="4">MPI-CAGE-AT-0147</strain>
    </source>
</reference>
<keyword evidence="3" id="KW-1133">Transmembrane helix</keyword>
<protein>
    <submittedName>
        <fullName evidence="4">Uncharacterized protein</fullName>
    </submittedName>
</protein>
<feature type="transmembrane region" description="Helical" evidence="3">
    <location>
        <begin position="217"/>
        <end position="236"/>
    </location>
</feature>
<dbReference type="OrthoDB" id="5102246at2759"/>
<sequence>MRIAYLGTLPRASDARIQLSTFPWGSEVPPPLPSPKRPLPSDDQVESPSKRLHIHRSRPCTSAAAGSCEGGEWRGVDGEDSEQQVVGQQLIQQQIREQQRYEQQLREQQRHEQQLRQQQGSGQASHRGHRRLPSHTPVETRPRPPASACYVVDLGAVRVFPVTECSSIEPGDTDPRISSEAETETEENDSEGDSGDDSDVDHIDSSHARHRSRITSVAILLVFLLAPCFLIPFSIVYQGDPADSAPEPEAFEAVDWFHRAILMHVGLTVAVRIWLFGETHLEQPRWQCQPGLRPLDGHFFPIDEPLFPSFSPPPDSCPSSSADLNASFCSCPGYKPWETTSNGTYVDEKIFLHDVERVLYTTMLELQNIADHGPLDFRFTRGASTQFRWSTFHYDFIGSHASLPTIDTSLTNIFKTTTTVHGMGMMVSDSDDAQHNSDSTPTPTPTPTARPDSVFAIMHLDPPLEKLIGDIRNTFRAFKRLHFEEHYYLVLYHLKRGLLHLNATGILLRRLKRNASHEEQRHWGSDDDRFRCLYPPQTMTIDLTKPHDSSVSLPKLPRVTEIPQDEDIPEEFISAVFEAEYSRVLRSKSWDFSTPPLVTPCPTQFPSLEEWSADQRENETASALLEILNAALNFQFRDSSPFSDVRPQFHTITVIRDKLITLCDLFNECNDRIDQVVRALSPDEDEPYRHLTWNITVRDDVARLHDIAGFFRDIITVRLKEMRDRAKRSSWLIEELKRQQDERKEEIDLALARGWRGPRGQGLYIPPIHELLDDVDASYRWVEQEFDQVKQVKESRGRDFIRRRERLDNSEAGRPESKIIWSRWGLRDKRRDPEGTEALCWSLGPVNETYDEIVSFGRSAQWCGDAWGRHGYTNPRLFECKEHMGPYW</sequence>
<keyword evidence="3" id="KW-0812">Transmembrane</keyword>
<feature type="coiled-coil region" evidence="1">
    <location>
        <begin position="719"/>
        <end position="753"/>
    </location>
</feature>
<organism evidence="4 5">
    <name type="scientific">Dactylonectria macrodidyma</name>
    <dbReference type="NCBI Taxonomy" id="307937"/>
    <lineage>
        <taxon>Eukaryota</taxon>
        <taxon>Fungi</taxon>
        <taxon>Dikarya</taxon>
        <taxon>Ascomycota</taxon>
        <taxon>Pezizomycotina</taxon>
        <taxon>Sordariomycetes</taxon>
        <taxon>Hypocreomycetidae</taxon>
        <taxon>Hypocreales</taxon>
        <taxon>Nectriaceae</taxon>
        <taxon>Dactylonectria</taxon>
    </lineage>
</organism>
<evidence type="ECO:0000313" key="4">
    <source>
        <dbReference type="EMBL" id="KAH7111248.1"/>
    </source>
</evidence>
<keyword evidence="5" id="KW-1185">Reference proteome</keyword>
<name>A0A9P9D267_9HYPO</name>
<feature type="region of interest" description="Disordered" evidence="2">
    <location>
        <begin position="427"/>
        <end position="451"/>
    </location>
</feature>
<keyword evidence="3" id="KW-0472">Membrane</keyword>
<comment type="caution">
    <text evidence="4">The sequence shown here is derived from an EMBL/GenBank/DDBJ whole genome shotgun (WGS) entry which is preliminary data.</text>
</comment>
<feature type="compositionally biased region" description="Acidic residues" evidence="2">
    <location>
        <begin position="181"/>
        <end position="199"/>
    </location>
</feature>
<feature type="region of interest" description="Disordered" evidence="2">
    <location>
        <begin position="165"/>
        <end position="203"/>
    </location>
</feature>